<feature type="non-terminal residue" evidence="3">
    <location>
        <position position="1"/>
    </location>
</feature>
<name>A0ABD0NCK6_CIRMR</name>
<dbReference type="PROSITE" id="PS51741">
    <property type="entry name" value="F_BAR"/>
    <property type="match status" value="1"/>
</dbReference>
<keyword evidence="1" id="KW-0175">Coiled coil</keyword>
<dbReference type="PANTHER" id="PTHR23065">
    <property type="entry name" value="PROLINE-SERINE-THREONINE PHOSPHATASE INTERACTING PROTEIN 1"/>
    <property type="match status" value="1"/>
</dbReference>
<keyword evidence="4" id="KW-1185">Reference proteome</keyword>
<comment type="caution">
    <text evidence="3">The sequence shown here is derived from an EMBL/GenBank/DDBJ whole genome shotgun (WGS) entry which is preliminary data.</text>
</comment>
<dbReference type="SUPFAM" id="SSF103657">
    <property type="entry name" value="BAR/IMD domain-like"/>
    <property type="match status" value="1"/>
</dbReference>
<feature type="non-terminal residue" evidence="3">
    <location>
        <position position="76"/>
    </location>
</feature>
<sequence>YGSVERAWLAMMTEADKVSELHQEVKNGLMNEDIEKVKNWQKDSYHRQMIGGFKETKEAEEGFKKAQKPWAKKLKE</sequence>
<proteinExistence type="predicted"/>
<feature type="domain" description="F-BAR" evidence="2">
    <location>
        <begin position="1"/>
        <end position="76"/>
    </location>
</feature>
<dbReference type="InterPro" id="IPR027267">
    <property type="entry name" value="AH/BAR_dom_sf"/>
</dbReference>
<accession>A0ABD0NCK6</accession>
<evidence type="ECO:0000313" key="4">
    <source>
        <dbReference type="Proteomes" id="UP001529510"/>
    </source>
</evidence>
<dbReference type="InterPro" id="IPR031160">
    <property type="entry name" value="F_BAR_dom"/>
</dbReference>
<dbReference type="Gene3D" id="1.20.1270.60">
    <property type="entry name" value="Arfaptin homology (AH) domain/BAR domain"/>
    <property type="match status" value="1"/>
</dbReference>
<dbReference type="AlphaFoldDB" id="A0ABD0NCK6"/>
<evidence type="ECO:0000256" key="1">
    <source>
        <dbReference type="PROSITE-ProRule" id="PRU01077"/>
    </source>
</evidence>
<evidence type="ECO:0000259" key="2">
    <source>
        <dbReference type="PROSITE" id="PS51741"/>
    </source>
</evidence>
<dbReference type="EMBL" id="JAMKFB020000023">
    <property type="protein sequence ID" value="KAL0158966.1"/>
    <property type="molecule type" value="Genomic_DNA"/>
</dbReference>
<evidence type="ECO:0000313" key="3">
    <source>
        <dbReference type="EMBL" id="KAL0158966.1"/>
    </source>
</evidence>
<dbReference type="Proteomes" id="UP001529510">
    <property type="component" value="Unassembled WGS sequence"/>
</dbReference>
<protein>
    <recommendedName>
        <fullName evidence="2">F-BAR domain-containing protein</fullName>
    </recommendedName>
</protein>
<organism evidence="3 4">
    <name type="scientific">Cirrhinus mrigala</name>
    <name type="common">Mrigala</name>
    <dbReference type="NCBI Taxonomy" id="683832"/>
    <lineage>
        <taxon>Eukaryota</taxon>
        <taxon>Metazoa</taxon>
        <taxon>Chordata</taxon>
        <taxon>Craniata</taxon>
        <taxon>Vertebrata</taxon>
        <taxon>Euteleostomi</taxon>
        <taxon>Actinopterygii</taxon>
        <taxon>Neopterygii</taxon>
        <taxon>Teleostei</taxon>
        <taxon>Ostariophysi</taxon>
        <taxon>Cypriniformes</taxon>
        <taxon>Cyprinidae</taxon>
        <taxon>Labeoninae</taxon>
        <taxon>Labeonini</taxon>
        <taxon>Cirrhinus</taxon>
    </lineage>
</organism>
<gene>
    <name evidence="3" type="ORF">M9458_047042</name>
</gene>
<dbReference type="PANTHER" id="PTHR23065:SF23">
    <property type="entry name" value="PROTEIN KINASE C AND CASEIN KINASE SUBSTRATE IN NEURONS 1A"/>
    <property type="match status" value="1"/>
</dbReference>
<reference evidence="3 4" key="1">
    <citation type="submission" date="2024-05" db="EMBL/GenBank/DDBJ databases">
        <title>Genome sequencing and assembly of Indian major carp, Cirrhinus mrigala (Hamilton, 1822).</title>
        <authorList>
            <person name="Mohindra V."/>
            <person name="Chowdhury L.M."/>
            <person name="Lal K."/>
            <person name="Jena J.K."/>
        </authorList>
    </citation>
    <scope>NUCLEOTIDE SEQUENCE [LARGE SCALE GENOMIC DNA]</scope>
    <source>
        <strain evidence="3">CM1030</strain>
        <tissue evidence="3">Blood</tissue>
    </source>
</reference>